<comment type="caution">
    <text evidence="2">The sequence shown here is derived from an EMBL/GenBank/DDBJ whole genome shotgun (WGS) entry which is preliminary data.</text>
</comment>
<accession>A0ABN8NWS4</accession>
<dbReference type="InterPro" id="IPR006797">
    <property type="entry name" value="PRELI/MSF1_dom"/>
</dbReference>
<reference evidence="2 3" key="1">
    <citation type="submission" date="2022-05" db="EMBL/GenBank/DDBJ databases">
        <authorList>
            <consortium name="Genoscope - CEA"/>
            <person name="William W."/>
        </authorList>
    </citation>
    <scope>NUCLEOTIDE SEQUENCE [LARGE SCALE GENOMIC DNA]</scope>
</reference>
<organism evidence="2 3">
    <name type="scientific">Porites lobata</name>
    <dbReference type="NCBI Taxonomy" id="104759"/>
    <lineage>
        <taxon>Eukaryota</taxon>
        <taxon>Metazoa</taxon>
        <taxon>Cnidaria</taxon>
        <taxon>Anthozoa</taxon>
        <taxon>Hexacorallia</taxon>
        <taxon>Scleractinia</taxon>
        <taxon>Fungiina</taxon>
        <taxon>Poritidae</taxon>
        <taxon>Porites</taxon>
    </lineage>
</organism>
<protein>
    <recommendedName>
        <fullName evidence="1">PRELI/MSF1 domain-containing protein</fullName>
    </recommendedName>
</protein>
<dbReference type="EMBL" id="CALNXK010000040">
    <property type="protein sequence ID" value="CAH3125069.1"/>
    <property type="molecule type" value="Genomic_DNA"/>
</dbReference>
<name>A0ABN8NWS4_9CNID</name>
<evidence type="ECO:0000313" key="3">
    <source>
        <dbReference type="Proteomes" id="UP001159405"/>
    </source>
</evidence>
<dbReference type="Pfam" id="PF04707">
    <property type="entry name" value="PRELI"/>
    <property type="match status" value="1"/>
</dbReference>
<dbReference type="PROSITE" id="PS50904">
    <property type="entry name" value="PRELI_MSF1"/>
    <property type="match status" value="1"/>
</dbReference>
<dbReference type="Proteomes" id="UP001159405">
    <property type="component" value="Unassembled WGS sequence"/>
</dbReference>
<proteinExistence type="predicted"/>
<dbReference type="PANTHER" id="PTHR11158">
    <property type="entry name" value="MSF1/PX19 RELATED"/>
    <property type="match status" value="1"/>
</dbReference>
<keyword evidence="3" id="KW-1185">Reference proteome</keyword>
<evidence type="ECO:0000259" key="1">
    <source>
        <dbReference type="PROSITE" id="PS50904"/>
    </source>
</evidence>
<evidence type="ECO:0000313" key="2">
    <source>
        <dbReference type="EMBL" id="CAH3125069.1"/>
    </source>
</evidence>
<gene>
    <name evidence="2" type="ORF">PLOB_00031587</name>
</gene>
<dbReference type="InterPro" id="IPR037365">
    <property type="entry name" value="Slowmo/Ups"/>
</dbReference>
<sequence length="225" mass="25746">MKFWSSEHIFNHCWERVTQAVWRKYPNDLNPNVKTMDVLDRHVDEHGRLHTTRLVGTEGFLPSWVCSMIGINNTCYAYEHSVVDPEKKTMIMGSRNMTLSGWVDVEETLTYSQHEDDDKTRLTQDAVIKVFRISFKDYCESLIRSTMANNASKGRQAMEMVISKINREVQDLASNIEQATSRLNSELEHATSILNTEFEQAKQGLEQASLFPQAFCEGSSSKPSS</sequence>
<feature type="domain" description="PRELI/MSF1" evidence="1">
    <location>
        <begin position="1"/>
        <end position="170"/>
    </location>
</feature>